<dbReference type="InterPro" id="IPR035948">
    <property type="entry name" value="YwqG-like_sf"/>
</dbReference>
<reference evidence="1 2" key="1">
    <citation type="submission" date="2020-09" db="EMBL/GenBank/DDBJ databases">
        <title>Characterization and genome sequencing of Ruminiclostridium sp. nov. MA18.</title>
        <authorList>
            <person name="Rettenmaier R."/>
            <person name="Kowollik M.-L."/>
            <person name="Liebl W."/>
            <person name="Zverlov V."/>
        </authorList>
    </citation>
    <scope>NUCLEOTIDE SEQUENCE [LARGE SCALE GENOMIC DNA]</scope>
    <source>
        <strain evidence="1 2">MA18</strain>
    </source>
</reference>
<accession>A0A4U7JB32</accession>
<proteinExistence type="predicted"/>
<dbReference type="EMBL" id="CP061336">
    <property type="protein sequence ID" value="QNU67897.1"/>
    <property type="molecule type" value="Genomic_DNA"/>
</dbReference>
<dbReference type="KEGG" id="rher:EHE19_005460"/>
<evidence type="ECO:0000313" key="2">
    <source>
        <dbReference type="Proteomes" id="UP000306409"/>
    </source>
</evidence>
<gene>
    <name evidence="1" type="ORF">EHE19_005460</name>
</gene>
<protein>
    <submittedName>
        <fullName evidence="1">DUF1963 domain-containing protein</fullName>
    </submittedName>
</protein>
<dbReference type="RefSeq" id="WP_137698433.1">
    <property type="nucleotide sequence ID" value="NZ_CP061336.1"/>
</dbReference>
<name>A0A4U7JB32_9FIRM</name>
<dbReference type="Pfam" id="PF09234">
    <property type="entry name" value="DUF1963"/>
    <property type="match status" value="1"/>
</dbReference>
<keyword evidence="2" id="KW-1185">Reference proteome</keyword>
<dbReference type="PANTHER" id="PTHR36436">
    <property type="entry name" value="SLL5081 PROTEIN"/>
    <property type="match status" value="1"/>
</dbReference>
<dbReference type="SUPFAM" id="SSF103032">
    <property type="entry name" value="Hypothetical protein YwqG"/>
    <property type="match status" value="1"/>
</dbReference>
<dbReference type="PANTHER" id="PTHR36436:SF6">
    <property type="entry name" value="SLL5081 PROTEIN"/>
    <property type="match status" value="1"/>
</dbReference>
<dbReference type="InterPro" id="IPR015315">
    <property type="entry name" value="DUF1963"/>
</dbReference>
<organism evidence="1 2">
    <name type="scientific">Ruminiclostridium herbifermentans</name>
    <dbReference type="NCBI Taxonomy" id="2488810"/>
    <lineage>
        <taxon>Bacteria</taxon>
        <taxon>Bacillati</taxon>
        <taxon>Bacillota</taxon>
        <taxon>Clostridia</taxon>
        <taxon>Eubacteriales</taxon>
        <taxon>Oscillospiraceae</taxon>
        <taxon>Ruminiclostridium</taxon>
    </lineage>
</organism>
<evidence type="ECO:0000313" key="1">
    <source>
        <dbReference type="EMBL" id="QNU67897.1"/>
    </source>
</evidence>
<sequence length="316" mass="36953">MFNKIISFLLLLIMSVLGTSSSVDYSSYREASSMETEIDLVKKFEEIAKTSIKIDFDAVNNLELPIGASKFGGKPDLPKGFDWYYYTGENYEGITEERPLSFLAQINCEEVKKYDKDNLLPEKGIIYFFYELSTMTWGFDPKDKGSARVYYFNRNLSELSRTDFPVDMEAEFRLPEIKLNFSEKYDLPDYEEFSELYNYSNWDVYDEERVLSGYEPEETISKLLGYADIIQNSMLLECEKVTNGIYCGSSTDVESQKLKEMHENSEQWQLLFQLDTVTKGSFELMFGDCGRIYFYIKKDDLKNCNFDNCWLILQCY</sequence>
<dbReference type="AlphaFoldDB" id="A0A4U7JB32"/>
<dbReference type="Gene3D" id="2.30.320.10">
    <property type="entry name" value="YwqG-like"/>
    <property type="match status" value="1"/>
</dbReference>
<dbReference type="Proteomes" id="UP000306409">
    <property type="component" value="Chromosome"/>
</dbReference>
<dbReference type="OrthoDB" id="8856529at2"/>